<dbReference type="AlphaFoldDB" id="A0A4D6N2I9"/>
<name>A0A4D6N2I9_VIGUN</name>
<protein>
    <submittedName>
        <fullName evidence="1">Uncharacterized protein</fullName>
    </submittedName>
</protein>
<evidence type="ECO:0000313" key="2">
    <source>
        <dbReference type="Proteomes" id="UP000501690"/>
    </source>
</evidence>
<evidence type="ECO:0000313" key="1">
    <source>
        <dbReference type="EMBL" id="QCE06729.1"/>
    </source>
</evidence>
<keyword evidence="2" id="KW-1185">Reference proteome</keyword>
<gene>
    <name evidence="1" type="ORF">DEO72_LG9g1743</name>
</gene>
<reference evidence="1 2" key="1">
    <citation type="submission" date="2019-04" db="EMBL/GenBank/DDBJ databases">
        <title>An improved genome assembly and genetic linkage map for asparagus bean, Vigna unguiculata ssp. sesquipedialis.</title>
        <authorList>
            <person name="Xia Q."/>
            <person name="Zhang R."/>
            <person name="Dong Y."/>
        </authorList>
    </citation>
    <scope>NUCLEOTIDE SEQUENCE [LARGE SCALE GENOMIC DNA]</scope>
    <source>
        <tissue evidence="1">Leaf</tissue>
    </source>
</reference>
<proteinExistence type="predicted"/>
<sequence>MDTVAIVTAGDVPASCGAWREGVLHRAVTVKQGGLRERWRLAERRSRQAVWTSFAWRRLVLRRAEIPLTMLRVTCCVLSNDAILGSGDALP</sequence>
<dbReference type="EMBL" id="CP039353">
    <property type="protein sequence ID" value="QCE06729.1"/>
    <property type="molecule type" value="Genomic_DNA"/>
</dbReference>
<organism evidence="1 2">
    <name type="scientific">Vigna unguiculata</name>
    <name type="common">Cowpea</name>
    <dbReference type="NCBI Taxonomy" id="3917"/>
    <lineage>
        <taxon>Eukaryota</taxon>
        <taxon>Viridiplantae</taxon>
        <taxon>Streptophyta</taxon>
        <taxon>Embryophyta</taxon>
        <taxon>Tracheophyta</taxon>
        <taxon>Spermatophyta</taxon>
        <taxon>Magnoliopsida</taxon>
        <taxon>eudicotyledons</taxon>
        <taxon>Gunneridae</taxon>
        <taxon>Pentapetalae</taxon>
        <taxon>rosids</taxon>
        <taxon>fabids</taxon>
        <taxon>Fabales</taxon>
        <taxon>Fabaceae</taxon>
        <taxon>Papilionoideae</taxon>
        <taxon>50 kb inversion clade</taxon>
        <taxon>NPAAA clade</taxon>
        <taxon>indigoferoid/millettioid clade</taxon>
        <taxon>Phaseoleae</taxon>
        <taxon>Vigna</taxon>
    </lineage>
</organism>
<dbReference type="Proteomes" id="UP000501690">
    <property type="component" value="Linkage Group LG9"/>
</dbReference>
<accession>A0A4D6N2I9</accession>